<dbReference type="EMBL" id="JAPQKN010000008">
    <property type="protein sequence ID" value="KAJ5151389.1"/>
    <property type="molecule type" value="Genomic_DNA"/>
</dbReference>
<sequence length="446" mass="48509">MTNPSHLESLAETISAASKVISGYCTLEENPQPSLGPDAPSVVLPHTAPEYVRQARQQLLSAAKEAIQLAAEPSEYLPMLAVQYQYIACIKWLAHFQVFAAVPLTGAVPYAQLASICAVPERQLQSVARMAITSGCLCETQPGEVAHNAISRQFVTLPAYLGWVRFMTDFYMPVSAQMAEATEKWGVSDQPNETAVNLAMNTPLSAFAFITRSREFNKLFGGYMKGVAASEGTAVRHLLTDYDWAQLGPGLVVHIDGAPGTVCVALAEAFPRLRFVVQDTAEQTNQSRSFIKSQPEPIRSAIEVASHDHYSSQPIQNANVYLLRMVLHNHSDANATRVLASLVQPLRANPAARLLIIDTVLPEPGQAGVMDDALQRYRDLTMQQVFNTKERDLAEFQQILDAAGDGAGGLVVQNVRRSPGSALSVIEVAYQTYVNGNGVTHHGFGY</sequence>
<accession>A0A9W9LE92</accession>
<feature type="domain" description="O-methyltransferase C-terminal" evidence="5">
    <location>
        <begin position="204"/>
        <end position="404"/>
    </location>
</feature>
<evidence type="ECO:0000256" key="4">
    <source>
        <dbReference type="ARBA" id="ARBA00038277"/>
    </source>
</evidence>
<dbReference type="GO" id="GO:0032259">
    <property type="term" value="P:methylation"/>
    <property type="evidence" value="ECO:0007669"/>
    <property type="project" value="UniProtKB-KW"/>
</dbReference>
<dbReference type="SUPFAM" id="SSF46785">
    <property type="entry name" value="Winged helix' DNA-binding domain"/>
    <property type="match status" value="1"/>
</dbReference>
<dbReference type="PANTHER" id="PTHR43712:SF5">
    <property type="entry name" value="O-METHYLTRANSFERASE ASQN-RELATED"/>
    <property type="match status" value="1"/>
</dbReference>
<dbReference type="AlphaFoldDB" id="A0A9W9LE92"/>
<name>A0A9W9LE92_9EURO</name>
<evidence type="ECO:0000256" key="1">
    <source>
        <dbReference type="ARBA" id="ARBA00022603"/>
    </source>
</evidence>
<organism evidence="6 7">
    <name type="scientific">Penicillium canariense</name>
    <dbReference type="NCBI Taxonomy" id="189055"/>
    <lineage>
        <taxon>Eukaryota</taxon>
        <taxon>Fungi</taxon>
        <taxon>Dikarya</taxon>
        <taxon>Ascomycota</taxon>
        <taxon>Pezizomycotina</taxon>
        <taxon>Eurotiomycetes</taxon>
        <taxon>Eurotiomycetidae</taxon>
        <taxon>Eurotiales</taxon>
        <taxon>Aspergillaceae</taxon>
        <taxon>Penicillium</taxon>
    </lineage>
</organism>
<proteinExistence type="inferred from homology"/>
<dbReference type="InterPro" id="IPR001077">
    <property type="entry name" value="COMT_C"/>
</dbReference>
<evidence type="ECO:0000313" key="7">
    <source>
        <dbReference type="Proteomes" id="UP001149163"/>
    </source>
</evidence>
<gene>
    <name evidence="6" type="ORF">N7482_010641</name>
</gene>
<keyword evidence="1" id="KW-0489">Methyltransferase</keyword>
<dbReference type="InterPro" id="IPR036388">
    <property type="entry name" value="WH-like_DNA-bd_sf"/>
</dbReference>
<keyword evidence="2" id="KW-0808">Transferase</keyword>
<reference evidence="6" key="2">
    <citation type="journal article" date="2023" name="IMA Fungus">
        <title>Comparative genomic study of the Penicillium genus elucidates a diverse pangenome and 15 lateral gene transfer events.</title>
        <authorList>
            <person name="Petersen C."/>
            <person name="Sorensen T."/>
            <person name="Nielsen M.R."/>
            <person name="Sondergaard T.E."/>
            <person name="Sorensen J.L."/>
            <person name="Fitzpatrick D.A."/>
            <person name="Frisvad J.C."/>
            <person name="Nielsen K.L."/>
        </authorList>
    </citation>
    <scope>NUCLEOTIDE SEQUENCE</scope>
    <source>
        <strain evidence="6">IBT 26290</strain>
    </source>
</reference>
<dbReference type="GeneID" id="81431941"/>
<evidence type="ECO:0000259" key="5">
    <source>
        <dbReference type="Pfam" id="PF00891"/>
    </source>
</evidence>
<dbReference type="PROSITE" id="PS51683">
    <property type="entry name" value="SAM_OMT_II"/>
    <property type="match status" value="1"/>
</dbReference>
<dbReference type="GO" id="GO:0008171">
    <property type="term" value="F:O-methyltransferase activity"/>
    <property type="evidence" value="ECO:0007669"/>
    <property type="project" value="InterPro"/>
</dbReference>
<dbReference type="PANTHER" id="PTHR43712">
    <property type="entry name" value="PUTATIVE (AFU_ORTHOLOGUE AFUA_4G14580)-RELATED"/>
    <property type="match status" value="1"/>
</dbReference>
<dbReference type="RefSeq" id="XP_056538722.1">
    <property type="nucleotide sequence ID" value="XM_056692765.1"/>
</dbReference>
<dbReference type="Gene3D" id="3.40.50.150">
    <property type="entry name" value="Vaccinia Virus protein VP39"/>
    <property type="match status" value="1"/>
</dbReference>
<comment type="caution">
    <text evidence="6">The sequence shown here is derived from an EMBL/GenBank/DDBJ whole genome shotgun (WGS) entry which is preliminary data.</text>
</comment>
<dbReference type="InterPro" id="IPR036390">
    <property type="entry name" value="WH_DNA-bd_sf"/>
</dbReference>
<keyword evidence="7" id="KW-1185">Reference proteome</keyword>
<dbReference type="Pfam" id="PF00891">
    <property type="entry name" value="Methyltransf_2"/>
    <property type="match status" value="1"/>
</dbReference>
<protein>
    <recommendedName>
        <fullName evidence="5">O-methyltransferase C-terminal domain-containing protein</fullName>
    </recommendedName>
</protein>
<keyword evidence="3" id="KW-0949">S-adenosyl-L-methionine</keyword>
<dbReference type="Gene3D" id="1.10.10.10">
    <property type="entry name" value="Winged helix-like DNA-binding domain superfamily/Winged helix DNA-binding domain"/>
    <property type="match status" value="1"/>
</dbReference>
<reference evidence="6" key="1">
    <citation type="submission" date="2022-11" db="EMBL/GenBank/DDBJ databases">
        <authorList>
            <person name="Petersen C."/>
        </authorList>
    </citation>
    <scope>NUCLEOTIDE SEQUENCE</scope>
    <source>
        <strain evidence="6">IBT 26290</strain>
    </source>
</reference>
<evidence type="ECO:0000256" key="3">
    <source>
        <dbReference type="ARBA" id="ARBA00022691"/>
    </source>
</evidence>
<dbReference type="GO" id="GO:0044550">
    <property type="term" value="P:secondary metabolite biosynthetic process"/>
    <property type="evidence" value="ECO:0007669"/>
    <property type="project" value="UniProtKB-ARBA"/>
</dbReference>
<dbReference type="Proteomes" id="UP001149163">
    <property type="component" value="Unassembled WGS sequence"/>
</dbReference>
<evidence type="ECO:0000313" key="6">
    <source>
        <dbReference type="EMBL" id="KAJ5151389.1"/>
    </source>
</evidence>
<comment type="similarity">
    <text evidence="4">Belongs to the class I-like SAM-binding methyltransferase superfamily. Cation-independent O-methyltransferase family.</text>
</comment>
<dbReference type="InterPro" id="IPR016461">
    <property type="entry name" value="COMT-like"/>
</dbReference>
<evidence type="ECO:0000256" key="2">
    <source>
        <dbReference type="ARBA" id="ARBA00022679"/>
    </source>
</evidence>
<dbReference type="InterPro" id="IPR029063">
    <property type="entry name" value="SAM-dependent_MTases_sf"/>
</dbReference>
<dbReference type="OrthoDB" id="1606438at2759"/>
<dbReference type="SUPFAM" id="SSF53335">
    <property type="entry name" value="S-adenosyl-L-methionine-dependent methyltransferases"/>
    <property type="match status" value="1"/>
</dbReference>